<gene>
    <name evidence="2" type="ORF">AB0H72_02110</name>
</gene>
<keyword evidence="2" id="KW-0328">Glycosyltransferase</keyword>
<protein>
    <submittedName>
        <fullName evidence="2">Glycosyltransferase</fullName>
        <ecNumber evidence="2">2.4.-.-</ecNumber>
    </submittedName>
</protein>
<dbReference type="GO" id="GO:0016757">
    <property type="term" value="F:glycosyltransferase activity"/>
    <property type="evidence" value="ECO:0007669"/>
    <property type="project" value="UniProtKB-KW"/>
</dbReference>
<dbReference type="InterPro" id="IPR001173">
    <property type="entry name" value="Glyco_trans_2-like"/>
</dbReference>
<evidence type="ECO:0000313" key="2">
    <source>
        <dbReference type="EMBL" id="MEV0361471.1"/>
    </source>
</evidence>
<dbReference type="RefSeq" id="WP_357972306.1">
    <property type="nucleotide sequence ID" value="NZ_JBFAIH010000001.1"/>
</dbReference>
<evidence type="ECO:0000313" key="3">
    <source>
        <dbReference type="Proteomes" id="UP001551658"/>
    </source>
</evidence>
<keyword evidence="2" id="KW-0808">Transferase</keyword>
<reference evidence="2 3" key="1">
    <citation type="submission" date="2024-06" db="EMBL/GenBank/DDBJ databases">
        <title>The Natural Products Discovery Center: Release of the First 8490 Sequenced Strains for Exploring Actinobacteria Biosynthetic Diversity.</title>
        <authorList>
            <person name="Kalkreuter E."/>
            <person name="Kautsar S.A."/>
            <person name="Yang D."/>
            <person name="Bader C.D."/>
            <person name="Teijaro C.N."/>
            <person name="Fluegel L."/>
            <person name="Davis C.M."/>
            <person name="Simpson J.R."/>
            <person name="Lauterbach L."/>
            <person name="Steele A.D."/>
            <person name="Gui C."/>
            <person name="Meng S."/>
            <person name="Li G."/>
            <person name="Viehrig K."/>
            <person name="Ye F."/>
            <person name="Su P."/>
            <person name="Kiefer A.F."/>
            <person name="Nichols A."/>
            <person name="Cepeda A.J."/>
            <person name="Yan W."/>
            <person name="Fan B."/>
            <person name="Jiang Y."/>
            <person name="Adhikari A."/>
            <person name="Zheng C.-J."/>
            <person name="Schuster L."/>
            <person name="Cowan T.M."/>
            <person name="Smanski M.J."/>
            <person name="Chevrette M.G."/>
            <person name="De Carvalho L.P.S."/>
            <person name="Shen B."/>
        </authorList>
    </citation>
    <scope>NUCLEOTIDE SEQUENCE [LARGE SCALE GENOMIC DNA]</scope>
    <source>
        <strain evidence="2 3">NPDC050671</strain>
    </source>
</reference>
<keyword evidence="3" id="KW-1185">Reference proteome</keyword>
<evidence type="ECO:0000259" key="1">
    <source>
        <dbReference type="Pfam" id="PF00535"/>
    </source>
</evidence>
<comment type="caution">
    <text evidence="2">The sequence shown here is derived from an EMBL/GenBank/DDBJ whole genome shotgun (WGS) entry which is preliminary data.</text>
</comment>
<dbReference type="EC" id="2.4.-.-" evidence="2"/>
<dbReference type="Gene3D" id="3.90.550.10">
    <property type="entry name" value="Spore Coat Polysaccharide Biosynthesis Protein SpsA, Chain A"/>
    <property type="match status" value="1"/>
</dbReference>
<name>A0ABV3F196_9NOCA</name>
<proteinExistence type="predicted"/>
<dbReference type="EMBL" id="JBFAIH010000001">
    <property type="protein sequence ID" value="MEV0361471.1"/>
    <property type="molecule type" value="Genomic_DNA"/>
</dbReference>
<dbReference type="SUPFAM" id="SSF53448">
    <property type="entry name" value="Nucleotide-diphospho-sugar transferases"/>
    <property type="match status" value="1"/>
</dbReference>
<dbReference type="InterPro" id="IPR029044">
    <property type="entry name" value="Nucleotide-diphossugar_trans"/>
</dbReference>
<feature type="domain" description="Glycosyltransferase 2-like" evidence="1">
    <location>
        <begin position="5"/>
        <end position="116"/>
    </location>
</feature>
<accession>A0ABV3F196</accession>
<sequence>MSYVIVTPYFRESPELLRRCIDSVAAQTVATEHILVADGVPQDWIDETNVRHLRLDRNYADFGDTPRAVGALLAVSGGAAGFGFLDGDNWLEPGHIAACLDTARRAGAENGGVDYVISRRALCRPDGSRLPVDDESSDVHVDTNCFFLLPGSFHLVAHFGLIPRPLAPICDRVFYDMLRQRGLRSAETATVTVNYHCLWSVIYESVGETPPPGAKPNPPWAEINEWSAGLSPAEHTAVRKLCGLEP</sequence>
<dbReference type="Proteomes" id="UP001551658">
    <property type="component" value="Unassembled WGS sequence"/>
</dbReference>
<organism evidence="2 3">
    <name type="scientific">Nocardia fusca</name>
    <dbReference type="NCBI Taxonomy" id="941183"/>
    <lineage>
        <taxon>Bacteria</taxon>
        <taxon>Bacillati</taxon>
        <taxon>Actinomycetota</taxon>
        <taxon>Actinomycetes</taxon>
        <taxon>Mycobacteriales</taxon>
        <taxon>Nocardiaceae</taxon>
        <taxon>Nocardia</taxon>
    </lineage>
</organism>
<dbReference type="Pfam" id="PF00535">
    <property type="entry name" value="Glycos_transf_2"/>
    <property type="match status" value="1"/>
</dbReference>